<sequence length="349" mass="40666">MRMDNHDWHSSIRGYSSSASDVRMLVNSHHLDYTTASSSTNNSHEYCRMHRATLPSITTTSENTSNFDDLNTVSPLEPRKIDYHRLYADPNQNEGKSISSPKVELSVRRAASFTFSPKGTVDKHNKRLQHVCSKEEEHKKKFFGPISKTLSYLRNKIASTSSLYIPKDEVRLWETSFDALLSHKCMSNYFYLIGSCIHKSKHMNLDGCDLFRQFLKKEFSSENLEFWLECEEFKKMKDGKKATTQKAHEIFKEFVSERSVREVRFVYYLPVQPTDLHIRFQVNLDSDTRAATKAALENGCQTDTFSLAQSRIQQLMEKDTYRRFLKDRLYLDLLDSYEVPEHFGKTGER</sequence>
<dbReference type="PANTHER" id="PTHR10845:SF259">
    <property type="entry name" value="RGS DOMAIN-CONTAINING PROTEIN-RELATED"/>
    <property type="match status" value="1"/>
</dbReference>
<dbReference type="InterPro" id="IPR016137">
    <property type="entry name" value="RGS"/>
</dbReference>
<name>A0A1I7XUN6_HETBA</name>
<feature type="domain" description="RGS" evidence="1">
    <location>
        <begin position="207"/>
        <end position="334"/>
    </location>
</feature>
<dbReference type="PANTHER" id="PTHR10845">
    <property type="entry name" value="REGULATOR OF G PROTEIN SIGNALING"/>
    <property type="match status" value="1"/>
</dbReference>
<keyword evidence="2" id="KW-1185">Reference proteome</keyword>
<dbReference type="InterPro" id="IPR036305">
    <property type="entry name" value="RGS_sf"/>
</dbReference>
<dbReference type="SUPFAM" id="SSF48097">
    <property type="entry name" value="Regulator of G-protein signaling, RGS"/>
    <property type="match status" value="1"/>
</dbReference>
<evidence type="ECO:0000313" key="3">
    <source>
        <dbReference type="WBParaSite" id="Hba_21535"/>
    </source>
</evidence>
<dbReference type="InterPro" id="IPR044926">
    <property type="entry name" value="RGS_subdomain_2"/>
</dbReference>
<dbReference type="SMART" id="SM00315">
    <property type="entry name" value="RGS"/>
    <property type="match status" value="1"/>
</dbReference>
<dbReference type="WBParaSite" id="Hba_21535">
    <property type="protein sequence ID" value="Hba_21535"/>
    <property type="gene ID" value="Hba_21535"/>
</dbReference>
<dbReference type="AlphaFoldDB" id="A0A1I7XUN6"/>
<evidence type="ECO:0000259" key="1">
    <source>
        <dbReference type="PROSITE" id="PS50132"/>
    </source>
</evidence>
<dbReference type="PROSITE" id="PS50132">
    <property type="entry name" value="RGS"/>
    <property type="match status" value="1"/>
</dbReference>
<dbReference type="Gene3D" id="1.10.167.10">
    <property type="entry name" value="Regulator of G-protein Signalling 4, domain 2"/>
    <property type="match status" value="1"/>
</dbReference>
<protein>
    <submittedName>
        <fullName evidence="3">RGS domain-containing protein</fullName>
    </submittedName>
</protein>
<dbReference type="Pfam" id="PF00615">
    <property type="entry name" value="RGS"/>
    <property type="match status" value="2"/>
</dbReference>
<dbReference type="Proteomes" id="UP000095283">
    <property type="component" value="Unplaced"/>
</dbReference>
<organism evidence="2 3">
    <name type="scientific">Heterorhabditis bacteriophora</name>
    <name type="common">Entomopathogenic nematode worm</name>
    <dbReference type="NCBI Taxonomy" id="37862"/>
    <lineage>
        <taxon>Eukaryota</taxon>
        <taxon>Metazoa</taxon>
        <taxon>Ecdysozoa</taxon>
        <taxon>Nematoda</taxon>
        <taxon>Chromadorea</taxon>
        <taxon>Rhabditida</taxon>
        <taxon>Rhabditina</taxon>
        <taxon>Rhabditomorpha</taxon>
        <taxon>Strongyloidea</taxon>
        <taxon>Heterorhabditidae</taxon>
        <taxon>Heterorhabditis</taxon>
    </lineage>
</organism>
<reference evidence="3" key="1">
    <citation type="submission" date="2016-11" db="UniProtKB">
        <authorList>
            <consortium name="WormBaseParasite"/>
        </authorList>
    </citation>
    <scope>IDENTIFICATION</scope>
</reference>
<accession>A0A1I7XUN6</accession>
<evidence type="ECO:0000313" key="2">
    <source>
        <dbReference type="Proteomes" id="UP000095283"/>
    </source>
</evidence>
<proteinExistence type="predicted"/>